<dbReference type="Pfam" id="PF12277">
    <property type="entry name" value="DUF3618"/>
    <property type="match status" value="1"/>
</dbReference>
<dbReference type="EMBL" id="CP003697">
    <property type="protein sequence ID" value="AGF73298.1"/>
    <property type="molecule type" value="Genomic_DNA"/>
</dbReference>
<dbReference type="Proteomes" id="UP000011723">
    <property type="component" value="Chromosome"/>
</dbReference>
<dbReference type="KEGG" id="chn:A605_11500"/>
<protein>
    <recommendedName>
        <fullName evidence="4">DUF3618 domain-containing protein</fullName>
    </recommendedName>
</protein>
<gene>
    <name evidence="2" type="ORF">A605_11500</name>
</gene>
<evidence type="ECO:0000256" key="1">
    <source>
        <dbReference type="SAM" id="Phobius"/>
    </source>
</evidence>
<dbReference type="eggNOG" id="ENOG502ZF7P">
    <property type="taxonomic scope" value="Bacteria"/>
</dbReference>
<evidence type="ECO:0000313" key="3">
    <source>
        <dbReference type="Proteomes" id="UP000011723"/>
    </source>
</evidence>
<dbReference type="RefSeq" id="WP_015401714.1">
    <property type="nucleotide sequence ID" value="NC_020302.1"/>
</dbReference>
<sequence>MARNIDDIQRDIERTRRQLANTLDELAERGKPKNLVDDAKREATGKLQDPTVQKVLAGVGAVIVGGIIFAVVRSRKHKKDIQEVQRLLAARVV</sequence>
<dbReference type="HOGENOM" id="CLU_164604_0_0_11"/>
<dbReference type="OrthoDB" id="5196933at2"/>
<dbReference type="STRING" id="1121362.A605_11500"/>
<dbReference type="AlphaFoldDB" id="M1NPI2"/>
<dbReference type="InterPro" id="IPR022062">
    <property type="entry name" value="DUF3618"/>
</dbReference>
<feature type="transmembrane region" description="Helical" evidence="1">
    <location>
        <begin position="55"/>
        <end position="72"/>
    </location>
</feature>
<dbReference type="PATRIC" id="fig|1121362.3.peg.2332"/>
<proteinExistence type="predicted"/>
<evidence type="ECO:0000313" key="2">
    <source>
        <dbReference type="EMBL" id="AGF73298.1"/>
    </source>
</evidence>
<organism evidence="2 3">
    <name type="scientific">Corynebacterium halotolerans YIM 70093 = DSM 44683</name>
    <dbReference type="NCBI Taxonomy" id="1121362"/>
    <lineage>
        <taxon>Bacteria</taxon>
        <taxon>Bacillati</taxon>
        <taxon>Actinomycetota</taxon>
        <taxon>Actinomycetes</taxon>
        <taxon>Mycobacteriales</taxon>
        <taxon>Corynebacteriaceae</taxon>
        <taxon>Corynebacterium</taxon>
    </lineage>
</organism>
<name>M1NPI2_9CORY</name>
<evidence type="ECO:0008006" key="4">
    <source>
        <dbReference type="Google" id="ProtNLM"/>
    </source>
</evidence>
<accession>M1NPI2</accession>
<keyword evidence="1" id="KW-0472">Membrane</keyword>
<reference evidence="2 3" key="1">
    <citation type="journal article" date="2012" name="Stand. Genomic Sci.">
        <title>Genome sequence of the halotolerant bacterium Corynebacterium halotolerans type strain YIM 70093(T) (= DSM 44683(T)).</title>
        <authorList>
            <person name="Ruckert C."/>
            <person name="Albersmeier A."/>
            <person name="Al-Dilaimi A."/>
            <person name="Niehaus K."/>
            <person name="Szczepanowski R."/>
            <person name="Kalinowski J."/>
        </authorList>
    </citation>
    <scope>NUCLEOTIDE SEQUENCE [LARGE SCALE GENOMIC DNA]</scope>
    <source>
        <strain evidence="2">YIM 70093</strain>
    </source>
</reference>
<keyword evidence="3" id="KW-1185">Reference proteome</keyword>
<keyword evidence="1" id="KW-0812">Transmembrane</keyword>
<keyword evidence="1" id="KW-1133">Transmembrane helix</keyword>